<reference evidence="3" key="1">
    <citation type="journal article" date="2019" name="Int. J. Syst. Evol. Microbiol.">
        <title>The Global Catalogue of Microorganisms (GCM) 10K type strain sequencing project: providing services to taxonomists for standard genome sequencing and annotation.</title>
        <authorList>
            <consortium name="The Broad Institute Genomics Platform"/>
            <consortium name="The Broad Institute Genome Sequencing Center for Infectious Disease"/>
            <person name="Wu L."/>
            <person name="Ma J."/>
        </authorList>
    </citation>
    <scope>NUCLEOTIDE SEQUENCE [LARGE SCALE GENOMIC DNA]</scope>
    <source>
        <strain evidence="3">KCTC 23984</strain>
    </source>
</reference>
<dbReference type="RefSeq" id="WP_377490174.1">
    <property type="nucleotide sequence ID" value="NZ_JBHUOX010000026.1"/>
</dbReference>
<gene>
    <name evidence="2" type="ORF">ACFS7Z_22855</name>
</gene>
<proteinExistence type="predicted"/>
<evidence type="ECO:0000256" key="1">
    <source>
        <dbReference type="SAM" id="Phobius"/>
    </source>
</evidence>
<comment type="caution">
    <text evidence="2">The sequence shown here is derived from an EMBL/GenBank/DDBJ whole genome shotgun (WGS) entry which is preliminary data.</text>
</comment>
<evidence type="ECO:0000313" key="3">
    <source>
        <dbReference type="Proteomes" id="UP001597641"/>
    </source>
</evidence>
<feature type="transmembrane region" description="Helical" evidence="1">
    <location>
        <begin position="42"/>
        <end position="61"/>
    </location>
</feature>
<feature type="transmembrane region" description="Helical" evidence="1">
    <location>
        <begin position="116"/>
        <end position="134"/>
    </location>
</feature>
<feature type="transmembrane region" description="Helical" evidence="1">
    <location>
        <begin position="73"/>
        <end position="96"/>
    </location>
</feature>
<protein>
    <submittedName>
        <fullName evidence="2">Uncharacterized protein</fullName>
    </submittedName>
</protein>
<dbReference type="EMBL" id="JBHUOX010000026">
    <property type="protein sequence ID" value="MFD3003220.1"/>
    <property type="molecule type" value="Genomic_DNA"/>
</dbReference>
<name>A0ABW6C0L5_9BACT</name>
<dbReference type="Proteomes" id="UP001597641">
    <property type="component" value="Unassembled WGS sequence"/>
</dbReference>
<keyword evidence="1" id="KW-1133">Transmembrane helix</keyword>
<sequence length="148" mass="17541">MNIRQKIFIGIAAVSILQLLLTYEYYATGVIPGWHTAIESNIPLWGTFSYPVFFILVALVYGYVPRQSIREWYFWLHALLSILPILFMSVFNWLFFKEHQLISTSRWEEYSLVTSLTDWLFFLNQVVFLIAILSNQYTEKKKMQPTIE</sequence>
<accession>A0ABW6C0L5</accession>
<feature type="transmembrane region" description="Helical" evidence="1">
    <location>
        <begin position="7"/>
        <end position="26"/>
    </location>
</feature>
<organism evidence="2 3">
    <name type="scientific">Pontibacter toksunensis</name>
    <dbReference type="NCBI Taxonomy" id="1332631"/>
    <lineage>
        <taxon>Bacteria</taxon>
        <taxon>Pseudomonadati</taxon>
        <taxon>Bacteroidota</taxon>
        <taxon>Cytophagia</taxon>
        <taxon>Cytophagales</taxon>
        <taxon>Hymenobacteraceae</taxon>
        <taxon>Pontibacter</taxon>
    </lineage>
</organism>
<evidence type="ECO:0000313" key="2">
    <source>
        <dbReference type="EMBL" id="MFD3003220.1"/>
    </source>
</evidence>
<keyword evidence="1" id="KW-0812">Transmembrane</keyword>
<keyword evidence="3" id="KW-1185">Reference proteome</keyword>
<keyword evidence="1" id="KW-0472">Membrane</keyword>